<accession>A0A7W4JZS6</accession>
<name>A0A7W4JZS6_9PROT</name>
<dbReference type="AlphaFoldDB" id="A0A7W4JZS6"/>
<dbReference type="InterPro" id="IPR010982">
    <property type="entry name" value="Lambda_DNA-bd_dom_sf"/>
</dbReference>
<dbReference type="RefSeq" id="WP_183009113.1">
    <property type="nucleotide sequence ID" value="NZ_JABEQP010000005.1"/>
</dbReference>
<evidence type="ECO:0000259" key="1">
    <source>
        <dbReference type="SMART" id="SM00530"/>
    </source>
</evidence>
<evidence type="ECO:0000313" key="3">
    <source>
        <dbReference type="Proteomes" id="UP000530320"/>
    </source>
</evidence>
<reference evidence="2 3" key="1">
    <citation type="submission" date="2020-04" db="EMBL/GenBank/DDBJ databases">
        <title>Description of novel Gluconacetobacter.</title>
        <authorList>
            <person name="Sombolestani A."/>
        </authorList>
    </citation>
    <scope>NUCLEOTIDE SEQUENCE [LARGE SCALE GENOMIC DNA]</scope>
    <source>
        <strain evidence="2 3">LMG 22058</strain>
    </source>
</reference>
<feature type="domain" description="HTH cro/C1-type" evidence="1">
    <location>
        <begin position="14"/>
        <end position="87"/>
    </location>
</feature>
<sequence length="263" mass="29571">MISIPEQRRTLGAFLRARREALSPERAGIFPMPGRRRTPGLRREEAAQLCGISTTWYTWLEQGREVACSNLVLARVADALLLSSAERTYLFELARQNDPQAPAAAPSHVVPPDLLRIPDLVTAPTYLLDALWSVRAANAGARHLFAGWIGGEEPNLLRYVFLNPEARIFLDDWPDRARRLLAEFRADTARRPDDGAMQAMVDDLRAASSDFERLWTCHAVLSREGGRRMFNHPQDGVLHYEQITLIPATYPGYKVVTLIPFLG</sequence>
<proteinExistence type="predicted"/>
<dbReference type="GO" id="GO:0003677">
    <property type="term" value="F:DNA binding"/>
    <property type="evidence" value="ECO:0007669"/>
    <property type="project" value="InterPro"/>
</dbReference>
<evidence type="ECO:0000313" key="2">
    <source>
        <dbReference type="EMBL" id="MBB2197780.1"/>
    </source>
</evidence>
<dbReference type="InterPro" id="IPR041413">
    <property type="entry name" value="MLTR_LBD"/>
</dbReference>
<organism evidence="2 3">
    <name type="scientific">Gluconacetobacter dulcium</name>
    <dbReference type="NCBI Taxonomy" id="2729096"/>
    <lineage>
        <taxon>Bacteria</taxon>
        <taxon>Pseudomonadati</taxon>
        <taxon>Pseudomonadota</taxon>
        <taxon>Alphaproteobacteria</taxon>
        <taxon>Acetobacterales</taxon>
        <taxon>Acetobacteraceae</taxon>
        <taxon>Gluconacetobacter</taxon>
    </lineage>
</organism>
<dbReference type="Proteomes" id="UP000530320">
    <property type="component" value="Unassembled WGS sequence"/>
</dbReference>
<protein>
    <submittedName>
        <fullName evidence="2">Helix-turn-helix domain-containing protein</fullName>
    </submittedName>
</protein>
<dbReference type="CDD" id="cd00093">
    <property type="entry name" value="HTH_XRE"/>
    <property type="match status" value="1"/>
</dbReference>
<dbReference type="Pfam" id="PF17765">
    <property type="entry name" value="MLTR_LBD"/>
    <property type="match status" value="1"/>
</dbReference>
<gene>
    <name evidence="2" type="ORF">HLH44_09980</name>
</gene>
<dbReference type="InterPro" id="IPR001387">
    <property type="entry name" value="Cro/C1-type_HTH"/>
</dbReference>
<comment type="caution">
    <text evidence="2">The sequence shown here is derived from an EMBL/GenBank/DDBJ whole genome shotgun (WGS) entry which is preliminary data.</text>
</comment>
<dbReference type="Gene3D" id="1.10.260.40">
    <property type="entry name" value="lambda repressor-like DNA-binding domains"/>
    <property type="match status" value="1"/>
</dbReference>
<dbReference type="Pfam" id="PF13560">
    <property type="entry name" value="HTH_31"/>
    <property type="match status" value="1"/>
</dbReference>
<dbReference type="SMART" id="SM00530">
    <property type="entry name" value="HTH_XRE"/>
    <property type="match status" value="1"/>
</dbReference>
<dbReference type="PANTHER" id="PTHR35010">
    <property type="entry name" value="BLL4672 PROTEIN-RELATED"/>
    <property type="match status" value="1"/>
</dbReference>
<dbReference type="Gene3D" id="3.30.450.180">
    <property type="match status" value="1"/>
</dbReference>
<dbReference type="EMBL" id="JABEQP010000005">
    <property type="protein sequence ID" value="MBB2197780.1"/>
    <property type="molecule type" value="Genomic_DNA"/>
</dbReference>
<dbReference type="PANTHER" id="PTHR35010:SF2">
    <property type="entry name" value="BLL4672 PROTEIN"/>
    <property type="match status" value="1"/>
</dbReference>